<dbReference type="InterPro" id="IPR049071">
    <property type="entry name" value="MPI_cupin_dom"/>
</dbReference>
<dbReference type="Pfam" id="PF21621">
    <property type="entry name" value="MPI_cupin_dom"/>
    <property type="match status" value="1"/>
</dbReference>
<dbReference type="Gene3D" id="2.60.120.10">
    <property type="entry name" value="Jelly Rolls"/>
    <property type="match status" value="2"/>
</dbReference>
<dbReference type="STRING" id="1291052.FC18_GL002000"/>
<dbReference type="Proteomes" id="UP000051679">
    <property type="component" value="Unassembled WGS sequence"/>
</dbReference>
<evidence type="ECO:0000256" key="4">
    <source>
        <dbReference type="ARBA" id="ARBA00022723"/>
    </source>
</evidence>
<dbReference type="GO" id="GO:0008270">
    <property type="term" value="F:zinc ion binding"/>
    <property type="evidence" value="ECO:0007669"/>
    <property type="project" value="UniProtKB-UniRule"/>
</dbReference>
<dbReference type="Pfam" id="PF20511">
    <property type="entry name" value="PMI_typeI_cat"/>
    <property type="match status" value="1"/>
</dbReference>
<evidence type="ECO:0000256" key="5">
    <source>
        <dbReference type="ARBA" id="ARBA00022833"/>
    </source>
</evidence>
<keyword evidence="13" id="KW-1185">Reference proteome</keyword>
<evidence type="ECO:0000259" key="11">
    <source>
        <dbReference type="Pfam" id="PF21621"/>
    </source>
</evidence>
<dbReference type="PIRSF" id="PIRSF036894">
    <property type="entry name" value="PMI_Firm_short"/>
    <property type="match status" value="1"/>
</dbReference>
<feature type="domain" description="Mannose-6-phosphate isomerase cupin" evidence="11">
    <location>
        <begin position="245"/>
        <end position="323"/>
    </location>
</feature>
<evidence type="ECO:0000256" key="1">
    <source>
        <dbReference type="ARBA" id="ARBA00000757"/>
    </source>
</evidence>
<reference evidence="12 13" key="1">
    <citation type="journal article" date="2015" name="Genome Announc.">
        <title>Expanding the biotechnology potential of lactobacilli through comparative genomics of 213 strains and associated genera.</title>
        <authorList>
            <person name="Sun Z."/>
            <person name="Harris H.M."/>
            <person name="McCann A."/>
            <person name="Guo C."/>
            <person name="Argimon S."/>
            <person name="Zhang W."/>
            <person name="Yang X."/>
            <person name="Jeffery I.B."/>
            <person name="Cooney J.C."/>
            <person name="Kagawa T.F."/>
            <person name="Liu W."/>
            <person name="Song Y."/>
            <person name="Salvetti E."/>
            <person name="Wrobel A."/>
            <person name="Rasinkangas P."/>
            <person name="Parkhill J."/>
            <person name="Rea M.C."/>
            <person name="O'Sullivan O."/>
            <person name="Ritari J."/>
            <person name="Douillard F.P."/>
            <person name="Paul Ross R."/>
            <person name="Yang R."/>
            <person name="Briner A.E."/>
            <person name="Felis G.E."/>
            <person name="de Vos W.M."/>
            <person name="Barrangou R."/>
            <person name="Klaenhammer T.R."/>
            <person name="Caufield P.W."/>
            <person name="Cui Y."/>
            <person name="Zhang H."/>
            <person name="O'Toole P.W."/>
        </authorList>
    </citation>
    <scope>NUCLEOTIDE SEQUENCE [LARGE SCALE GENOMIC DNA]</scope>
    <source>
        <strain evidence="12 13">DSM 20505</strain>
    </source>
</reference>
<dbReference type="PATRIC" id="fig|1291052.5.peg.2061"/>
<dbReference type="GO" id="GO:0005975">
    <property type="term" value="P:carbohydrate metabolic process"/>
    <property type="evidence" value="ECO:0007669"/>
    <property type="project" value="UniProtKB-UniRule"/>
</dbReference>
<protein>
    <recommendedName>
        <fullName evidence="3 7">Mannose-6-phosphate isomerase</fullName>
        <ecNumber evidence="3 7">5.3.1.8</ecNumber>
    </recommendedName>
</protein>
<dbReference type="OrthoDB" id="9808275at2"/>
<feature type="binding site" evidence="8">
    <location>
        <position position="121"/>
    </location>
    <ligand>
        <name>Zn(2+)</name>
        <dbReference type="ChEBI" id="CHEBI:29105"/>
    </ligand>
</feature>
<evidence type="ECO:0000259" key="10">
    <source>
        <dbReference type="Pfam" id="PF20511"/>
    </source>
</evidence>
<dbReference type="NCBIfam" id="TIGR00218">
    <property type="entry name" value="manA"/>
    <property type="match status" value="1"/>
</dbReference>
<accession>A0A0R1ZWP6</accession>
<organism evidence="12 13">
    <name type="scientific">Lacticaseibacillus sharpeae JCM 1186 = DSM 20505</name>
    <dbReference type="NCBI Taxonomy" id="1291052"/>
    <lineage>
        <taxon>Bacteria</taxon>
        <taxon>Bacillati</taxon>
        <taxon>Bacillota</taxon>
        <taxon>Bacilli</taxon>
        <taxon>Lactobacillales</taxon>
        <taxon>Lactobacillaceae</taxon>
        <taxon>Lacticaseibacillus</taxon>
    </lineage>
</organism>
<dbReference type="AlphaFoldDB" id="A0A0R1ZWP6"/>
<dbReference type="EC" id="5.3.1.8" evidence="3 7"/>
<comment type="cofactor">
    <cofactor evidence="8">
        <name>Zn(2+)</name>
        <dbReference type="ChEBI" id="CHEBI:29105"/>
    </cofactor>
    <text evidence="8">Binds 1 zinc ion per subunit.</text>
</comment>
<comment type="caution">
    <text evidence="12">The sequence shown here is derived from an EMBL/GenBank/DDBJ whole genome shotgun (WGS) entry which is preliminary data.</text>
</comment>
<evidence type="ECO:0000256" key="7">
    <source>
        <dbReference type="PIRNR" id="PIRNR036894"/>
    </source>
</evidence>
<dbReference type="PANTHER" id="PTHR42742">
    <property type="entry name" value="TRANSCRIPTIONAL REPRESSOR MPRA"/>
    <property type="match status" value="1"/>
</dbReference>
<dbReference type="CDD" id="cd07010">
    <property type="entry name" value="cupin_PMI_type_I_N_bac"/>
    <property type="match status" value="1"/>
</dbReference>
<dbReference type="PANTHER" id="PTHR42742:SF3">
    <property type="entry name" value="FRUCTOKINASE"/>
    <property type="match status" value="1"/>
</dbReference>
<keyword evidence="6 7" id="KW-0413">Isomerase</keyword>
<evidence type="ECO:0000313" key="13">
    <source>
        <dbReference type="Proteomes" id="UP000051679"/>
    </source>
</evidence>
<feature type="binding site" evidence="8">
    <location>
        <position position="104"/>
    </location>
    <ligand>
        <name>Zn(2+)</name>
        <dbReference type="ChEBI" id="CHEBI:29105"/>
    </ligand>
</feature>
<gene>
    <name evidence="12" type="ORF">FC18_GL002000</name>
</gene>
<sequence length="328" mass="36328">MHTDGGIILTEPFFLKPYFQPKIWGGRKLETFGYDLPEGKIGECWAISAHPHGPATIENGPLAGKTLAEAYSDNPEYFGNPSSKVFPLLTKILDAEDALSVQVHPDDEYAAIHEHELGKTECWYVINADPGSYLIYGHHAQTHEELVSMIENGQWDKLLRKVPVKAGDFFYVPSGTIHALTKGIMVLETQQSSDTTYRLYDYDRTDDAGNKRELHLKQSEDVTIVPHVDPKLDITTEKIGDSTITTFVTAPTSPFFSVYRWQVNGELKLTKSADYTLISVLDGDGTITADDKTFALTKGTHLLVPSQIASWTINGKLDIIASTPGKEA</sequence>
<evidence type="ECO:0000256" key="6">
    <source>
        <dbReference type="ARBA" id="ARBA00023235"/>
    </source>
</evidence>
<feature type="binding site" evidence="8">
    <location>
        <position position="178"/>
    </location>
    <ligand>
        <name>Zn(2+)</name>
        <dbReference type="ChEBI" id="CHEBI:29105"/>
    </ligand>
</feature>
<dbReference type="InterPro" id="IPR014710">
    <property type="entry name" value="RmlC-like_jellyroll"/>
</dbReference>
<evidence type="ECO:0000256" key="3">
    <source>
        <dbReference type="ARBA" id="ARBA00011956"/>
    </source>
</evidence>
<dbReference type="GO" id="GO:0004476">
    <property type="term" value="F:mannose-6-phosphate isomerase activity"/>
    <property type="evidence" value="ECO:0007669"/>
    <property type="project" value="UniProtKB-UniRule"/>
</dbReference>
<feature type="active site" evidence="9">
    <location>
        <position position="198"/>
    </location>
</feature>
<evidence type="ECO:0000256" key="2">
    <source>
        <dbReference type="ARBA" id="ARBA00010772"/>
    </source>
</evidence>
<dbReference type="RefSeq" id="WP_156300781.1">
    <property type="nucleotide sequence ID" value="NZ_AYYO01000003.1"/>
</dbReference>
<feature type="domain" description="Phosphomannose isomerase type I catalytic" evidence="10">
    <location>
        <begin position="15"/>
        <end position="112"/>
    </location>
</feature>
<dbReference type="InterPro" id="IPR051804">
    <property type="entry name" value="Carb_Metab_Reg_Kinase/Isom"/>
</dbReference>
<keyword evidence="4 7" id="KW-0479">Metal-binding</keyword>
<dbReference type="SUPFAM" id="SSF51182">
    <property type="entry name" value="RmlC-like cupins"/>
    <property type="match status" value="1"/>
</dbReference>
<dbReference type="InterPro" id="IPR011051">
    <property type="entry name" value="RmlC_Cupin_sf"/>
</dbReference>
<comment type="similarity">
    <text evidence="2 7">Belongs to the mannose-6-phosphate isomerase type 1 family.</text>
</comment>
<name>A0A0R1ZWP6_9LACO</name>
<dbReference type="EMBL" id="AYYO01000003">
    <property type="protein sequence ID" value="KRM56523.1"/>
    <property type="molecule type" value="Genomic_DNA"/>
</dbReference>
<dbReference type="InterPro" id="IPR001250">
    <property type="entry name" value="Man6P_Isoase-1"/>
</dbReference>
<evidence type="ECO:0000256" key="9">
    <source>
        <dbReference type="PIRSR" id="PIRSR036894-2"/>
    </source>
</evidence>
<dbReference type="InterPro" id="IPR046457">
    <property type="entry name" value="PMI_typeI_cat"/>
</dbReference>
<comment type="catalytic activity">
    <reaction evidence="1 7">
        <text>D-mannose 6-phosphate = D-fructose 6-phosphate</text>
        <dbReference type="Rhea" id="RHEA:12356"/>
        <dbReference type="ChEBI" id="CHEBI:58735"/>
        <dbReference type="ChEBI" id="CHEBI:61527"/>
        <dbReference type="EC" id="5.3.1.8"/>
    </reaction>
</comment>
<keyword evidence="5 7" id="KW-0862">Zinc</keyword>
<evidence type="ECO:0000313" key="12">
    <source>
        <dbReference type="EMBL" id="KRM56523.1"/>
    </source>
</evidence>
<proteinExistence type="inferred from homology"/>
<evidence type="ECO:0000256" key="8">
    <source>
        <dbReference type="PIRSR" id="PIRSR036894-1"/>
    </source>
</evidence>
<dbReference type="InterPro" id="IPR014628">
    <property type="entry name" value="Man6P_isomerase_Firm_short"/>
</dbReference>